<feature type="transmembrane region" description="Helical" evidence="1">
    <location>
        <begin position="94"/>
        <end position="115"/>
    </location>
</feature>
<keyword evidence="1" id="KW-1133">Transmembrane helix</keyword>
<accession>A0A5D6VC33</accession>
<sequence length="351" mass="38326">MVVRLPVSTRPALGFGLLLLAVTGLEWLVVQQPVFRQLPLLPAAVSFDVLVGLPILFYLLVVRSYRLPISTMAVAFTAAVALGYWLIPGPQQQYVQWAGQVLGALEVLMVALLLLNLRRLQLAYRTACLHIPEVADRLTAAFRQVFGRPLAPLVFELLVCYYALLSWRSRPAVTTGSRAYSSYRDSAFTAYVGTVMLLSVVEMGALHLLLLRWSSVVAGVLLVLHLYGLLLLLAHARAVRLLPIQLTADHELIARVGFCWTARLPRATLAAARRLSDAPAPVPGRLNLARPLLTPPNVLVVLTAPQVFNGPYGLRRVARELALYVDDAAGLLTELALPENPADGPVFGNNP</sequence>
<organism evidence="2 3">
    <name type="scientific">Hymenobacter lutimineralis</name>
    <dbReference type="NCBI Taxonomy" id="2606448"/>
    <lineage>
        <taxon>Bacteria</taxon>
        <taxon>Pseudomonadati</taxon>
        <taxon>Bacteroidota</taxon>
        <taxon>Cytophagia</taxon>
        <taxon>Cytophagales</taxon>
        <taxon>Hymenobacteraceae</taxon>
        <taxon>Hymenobacter</taxon>
    </lineage>
</organism>
<keyword evidence="1" id="KW-0812">Transmembrane</keyword>
<gene>
    <name evidence="2" type="ORF">FY528_04050</name>
</gene>
<name>A0A5D6VC33_9BACT</name>
<comment type="caution">
    <text evidence="2">The sequence shown here is derived from an EMBL/GenBank/DDBJ whole genome shotgun (WGS) entry which is preliminary data.</text>
</comment>
<evidence type="ECO:0000313" key="3">
    <source>
        <dbReference type="Proteomes" id="UP000322791"/>
    </source>
</evidence>
<feature type="transmembrane region" description="Helical" evidence="1">
    <location>
        <begin position="41"/>
        <end position="61"/>
    </location>
</feature>
<evidence type="ECO:0000256" key="1">
    <source>
        <dbReference type="SAM" id="Phobius"/>
    </source>
</evidence>
<keyword evidence="1" id="KW-0472">Membrane</keyword>
<feature type="transmembrane region" description="Helical" evidence="1">
    <location>
        <begin position="12"/>
        <end position="29"/>
    </location>
</feature>
<dbReference type="Proteomes" id="UP000322791">
    <property type="component" value="Unassembled WGS sequence"/>
</dbReference>
<reference evidence="2 3" key="1">
    <citation type="submission" date="2019-08" db="EMBL/GenBank/DDBJ databases">
        <authorList>
            <person name="Seo M.-J."/>
        </authorList>
    </citation>
    <scope>NUCLEOTIDE SEQUENCE [LARGE SCALE GENOMIC DNA]</scope>
    <source>
        <strain evidence="2 3">KIGAM108</strain>
    </source>
</reference>
<feature type="transmembrane region" description="Helical" evidence="1">
    <location>
        <begin position="67"/>
        <end position="87"/>
    </location>
</feature>
<feature type="transmembrane region" description="Helical" evidence="1">
    <location>
        <begin position="216"/>
        <end position="234"/>
    </location>
</feature>
<dbReference type="AlphaFoldDB" id="A0A5D6VC33"/>
<dbReference type="RefSeq" id="WP_149069718.1">
    <property type="nucleotide sequence ID" value="NZ_VTHL01000003.1"/>
</dbReference>
<dbReference type="EMBL" id="VTHL01000003">
    <property type="protein sequence ID" value="TYZ12478.1"/>
    <property type="molecule type" value="Genomic_DNA"/>
</dbReference>
<keyword evidence="3" id="KW-1185">Reference proteome</keyword>
<protein>
    <submittedName>
        <fullName evidence="2">Uncharacterized protein</fullName>
    </submittedName>
</protein>
<feature type="transmembrane region" description="Helical" evidence="1">
    <location>
        <begin position="188"/>
        <end position="210"/>
    </location>
</feature>
<evidence type="ECO:0000313" key="2">
    <source>
        <dbReference type="EMBL" id="TYZ12478.1"/>
    </source>
</evidence>
<feature type="transmembrane region" description="Helical" evidence="1">
    <location>
        <begin position="150"/>
        <end position="167"/>
    </location>
</feature>
<proteinExistence type="predicted"/>